<keyword evidence="5 8" id="KW-0256">Endoplasmic reticulum</keyword>
<evidence type="ECO:0000256" key="8">
    <source>
        <dbReference type="RuleBase" id="RU363059"/>
    </source>
</evidence>
<dbReference type="Proteomes" id="UP000054558">
    <property type="component" value="Unassembled WGS sequence"/>
</dbReference>
<comment type="function">
    <text evidence="8">May be involved in the degradation of misfolded endoplasmic reticulum (ER) luminal proteins.</text>
</comment>
<evidence type="ECO:0000256" key="3">
    <source>
        <dbReference type="ARBA" id="ARBA00008917"/>
    </source>
</evidence>
<feature type="region of interest" description="Disordered" evidence="9">
    <location>
        <begin position="223"/>
        <end position="261"/>
    </location>
</feature>
<evidence type="ECO:0000256" key="1">
    <source>
        <dbReference type="ARBA" id="ARBA00003292"/>
    </source>
</evidence>
<comment type="subcellular location">
    <subcellularLocation>
        <location evidence="2 8">Endoplasmic reticulum membrane</location>
        <topology evidence="2 8">Multi-pass membrane protein</topology>
    </subcellularLocation>
</comment>
<dbReference type="GO" id="GO:0005047">
    <property type="term" value="F:signal recognition particle binding"/>
    <property type="evidence" value="ECO:0000318"/>
    <property type="project" value="GO_Central"/>
</dbReference>
<evidence type="ECO:0000313" key="11">
    <source>
        <dbReference type="Proteomes" id="UP000054558"/>
    </source>
</evidence>
<feature type="transmembrane region" description="Helical" evidence="8">
    <location>
        <begin position="142"/>
        <end position="162"/>
    </location>
</feature>
<accession>A0A1Y1HKG9</accession>
<dbReference type="Pfam" id="PF04511">
    <property type="entry name" value="DER1"/>
    <property type="match status" value="1"/>
</dbReference>
<dbReference type="EMBL" id="DF236973">
    <property type="protein sequence ID" value="GAQ79084.1"/>
    <property type="molecule type" value="Genomic_DNA"/>
</dbReference>
<dbReference type="STRING" id="105231.A0A1Y1HKG9"/>
<protein>
    <recommendedName>
        <fullName evidence="8">Derlin</fullName>
    </recommendedName>
</protein>
<gene>
    <name evidence="10" type="ORF">KFL_000240150</name>
</gene>
<comment type="similarity">
    <text evidence="3 8">Belongs to the derlin family.</text>
</comment>
<dbReference type="InterPro" id="IPR007599">
    <property type="entry name" value="DER1"/>
</dbReference>
<dbReference type="GO" id="GO:0030968">
    <property type="term" value="P:endoplasmic reticulum unfolded protein response"/>
    <property type="evidence" value="ECO:0000318"/>
    <property type="project" value="GO_Central"/>
</dbReference>
<dbReference type="OMA" id="SSPAEWY"/>
<feature type="transmembrane region" description="Helical" evidence="8">
    <location>
        <begin position="18"/>
        <end position="43"/>
    </location>
</feature>
<keyword evidence="6 8" id="KW-1133">Transmembrane helix</keyword>
<dbReference type="GO" id="GO:0005789">
    <property type="term" value="C:endoplasmic reticulum membrane"/>
    <property type="evidence" value="ECO:0000318"/>
    <property type="project" value="GO_Central"/>
</dbReference>
<evidence type="ECO:0000256" key="5">
    <source>
        <dbReference type="ARBA" id="ARBA00022824"/>
    </source>
</evidence>
<keyword evidence="11" id="KW-1185">Reference proteome</keyword>
<comment type="function">
    <text evidence="1">May be involved in the degradation process of specific misfolded endoplasmic reticulum (ER) luminal proteins.</text>
</comment>
<dbReference type="AlphaFoldDB" id="A0A1Y1HKG9"/>
<keyword evidence="4 8" id="KW-0812">Transmembrane</keyword>
<dbReference type="InterPro" id="IPR035952">
    <property type="entry name" value="Rhomboid-like_sf"/>
</dbReference>
<dbReference type="PANTHER" id="PTHR11009">
    <property type="entry name" value="DER1-LIKE PROTEIN, DERLIN"/>
    <property type="match status" value="1"/>
</dbReference>
<keyword evidence="7 8" id="KW-0472">Membrane</keyword>
<evidence type="ECO:0000313" key="10">
    <source>
        <dbReference type="EMBL" id="GAQ79084.1"/>
    </source>
</evidence>
<evidence type="ECO:0000256" key="9">
    <source>
        <dbReference type="SAM" id="MobiDB-lite"/>
    </source>
</evidence>
<dbReference type="GO" id="GO:0036503">
    <property type="term" value="P:ERAD pathway"/>
    <property type="evidence" value="ECO:0000318"/>
    <property type="project" value="GO_Central"/>
</dbReference>
<evidence type="ECO:0000256" key="6">
    <source>
        <dbReference type="ARBA" id="ARBA00022989"/>
    </source>
</evidence>
<feature type="transmembrane region" description="Helical" evidence="8">
    <location>
        <begin position="97"/>
        <end position="121"/>
    </location>
</feature>
<feature type="transmembrane region" description="Helical" evidence="8">
    <location>
        <begin position="174"/>
        <end position="193"/>
    </location>
</feature>
<feature type="transmembrane region" description="Helical" evidence="8">
    <location>
        <begin position="55"/>
        <end position="77"/>
    </location>
</feature>
<sequence>MATPGEWYHSLPPVSRTFGTLCFGATVANALGLVSPMSLILSWDLIFKKFQIWRLVTNFIFLGKFSFPFAMFLMYIARYSVQLEKHHYQNRTADFVYLMMFGAAVLLLVSFLAPFLGLYLLGPPLIFMLIYLWSRANTSANVSIMGMVSVQALYLPWAMLALDVIFGNSPVPGLLGILVGHTYYFLTAVYPRLSNGTELLRTPKFVHDMVRSWGLQPGEYRPVPPAAGRQGNRPPYAAAPPQPEARPGFRAFAGTGRRLAD</sequence>
<name>A0A1Y1HKG9_KLENI</name>
<evidence type="ECO:0000256" key="7">
    <source>
        <dbReference type="ARBA" id="ARBA00023136"/>
    </source>
</evidence>
<dbReference type="OrthoDB" id="1716531at2759"/>
<dbReference type="SUPFAM" id="SSF144091">
    <property type="entry name" value="Rhomboid-like"/>
    <property type="match status" value="1"/>
</dbReference>
<evidence type="ECO:0000256" key="4">
    <source>
        <dbReference type="ARBA" id="ARBA00022692"/>
    </source>
</evidence>
<proteinExistence type="inferred from homology"/>
<evidence type="ECO:0000256" key="2">
    <source>
        <dbReference type="ARBA" id="ARBA00004477"/>
    </source>
</evidence>
<organism evidence="10 11">
    <name type="scientific">Klebsormidium nitens</name>
    <name type="common">Green alga</name>
    <name type="synonym">Ulothrix nitens</name>
    <dbReference type="NCBI Taxonomy" id="105231"/>
    <lineage>
        <taxon>Eukaryota</taxon>
        <taxon>Viridiplantae</taxon>
        <taxon>Streptophyta</taxon>
        <taxon>Klebsormidiophyceae</taxon>
        <taxon>Klebsormidiales</taxon>
        <taxon>Klebsormidiaceae</taxon>
        <taxon>Klebsormidium</taxon>
    </lineage>
</organism>
<reference evidence="10 11" key="1">
    <citation type="journal article" date="2014" name="Nat. Commun.">
        <title>Klebsormidium flaccidum genome reveals primary factors for plant terrestrial adaptation.</title>
        <authorList>
            <person name="Hori K."/>
            <person name="Maruyama F."/>
            <person name="Fujisawa T."/>
            <person name="Togashi T."/>
            <person name="Yamamoto N."/>
            <person name="Seo M."/>
            <person name="Sato S."/>
            <person name="Yamada T."/>
            <person name="Mori H."/>
            <person name="Tajima N."/>
            <person name="Moriyama T."/>
            <person name="Ikeuchi M."/>
            <person name="Watanabe M."/>
            <person name="Wada H."/>
            <person name="Kobayashi K."/>
            <person name="Saito M."/>
            <person name="Masuda T."/>
            <person name="Sasaki-Sekimoto Y."/>
            <person name="Mashiguchi K."/>
            <person name="Awai K."/>
            <person name="Shimojima M."/>
            <person name="Masuda S."/>
            <person name="Iwai M."/>
            <person name="Nobusawa T."/>
            <person name="Narise T."/>
            <person name="Kondo S."/>
            <person name="Saito H."/>
            <person name="Sato R."/>
            <person name="Murakawa M."/>
            <person name="Ihara Y."/>
            <person name="Oshima-Yamada Y."/>
            <person name="Ohtaka K."/>
            <person name="Satoh M."/>
            <person name="Sonobe K."/>
            <person name="Ishii M."/>
            <person name="Ohtani R."/>
            <person name="Kanamori-Sato M."/>
            <person name="Honoki R."/>
            <person name="Miyazaki D."/>
            <person name="Mochizuki H."/>
            <person name="Umetsu J."/>
            <person name="Higashi K."/>
            <person name="Shibata D."/>
            <person name="Kamiya Y."/>
            <person name="Sato N."/>
            <person name="Nakamura Y."/>
            <person name="Tabata S."/>
            <person name="Ida S."/>
            <person name="Kurokawa K."/>
            <person name="Ohta H."/>
        </authorList>
    </citation>
    <scope>NUCLEOTIDE SEQUENCE [LARGE SCALE GENOMIC DNA]</scope>
    <source>
        <strain evidence="10 11">NIES-2285</strain>
    </source>
</reference>